<dbReference type="EMBL" id="LRRD01000007">
    <property type="protein sequence ID" value="KXW58947.1"/>
    <property type="molecule type" value="Genomic_DNA"/>
</dbReference>
<dbReference type="Proteomes" id="UP000683551">
    <property type="component" value="Chromosome"/>
</dbReference>
<dbReference type="PATRIC" id="fig|1789004.3.peg.468"/>
<dbReference type="GO" id="GO:0009003">
    <property type="term" value="F:signal peptidase activity"/>
    <property type="evidence" value="ECO:0007669"/>
    <property type="project" value="UniProtKB-EC"/>
</dbReference>
<dbReference type="PROSITE" id="PS00760">
    <property type="entry name" value="SPASE_I_2"/>
    <property type="match status" value="1"/>
</dbReference>
<dbReference type="NCBIfam" id="TIGR02227">
    <property type="entry name" value="sigpep_I_bact"/>
    <property type="match status" value="1"/>
</dbReference>
<evidence type="ECO:0000256" key="8">
    <source>
        <dbReference type="RuleBase" id="RU003993"/>
    </source>
</evidence>
<comment type="similarity">
    <text evidence="2 9">Belongs to the peptidase S26 family.</text>
</comment>
<gene>
    <name evidence="11" type="primary">lepB</name>
    <name evidence="11" type="ORF">FEMY_04690</name>
    <name evidence="12" type="ORF">JZL65_03415</name>
</gene>
<dbReference type="InterPro" id="IPR036286">
    <property type="entry name" value="LexA/Signal_pep-like_sf"/>
</dbReference>
<dbReference type="PANTHER" id="PTHR43390">
    <property type="entry name" value="SIGNAL PEPTIDASE I"/>
    <property type="match status" value="1"/>
</dbReference>
<dbReference type="Gene3D" id="2.10.109.10">
    <property type="entry name" value="Umud Fragment, subunit A"/>
    <property type="match status" value="1"/>
</dbReference>
<dbReference type="PRINTS" id="PR00727">
    <property type="entry name" value="LEADERPTASE"/>
</dbReference>
<evidence type="ECO:0000313" key="12">
    <source>
        <dbReference type="EMBL" id="QWY78790.1"/>
    </source>
</evidence>
<dbReference type="GO" id="GO:0004252">
    <property type="term" value="F:serine-type endopeptidase activity"/>
    <property type="evidence" value="ECO:0007669"/>
    <property type="project" value="InterPro"/>
</dbReference>
<keyword evidence="8" id="KW-0472">Membrane</keyword>
<comment type="caution">
    <text evidence="9">Lacks conserved residue(s) required for the propagation of feature annotation.</text>
</comment>
<keyword evidence="8" id="KW-0812">Transmembrane</keyword>
<dbReference type="GO" id="GO:0006465">
    <property type="term" value="P:signal peptide processing"/>
    <property type="evidence" value="ECO:0007669"/>
    <property type="project" value="InterPro"/>
</dbReference>
<evidence type="ECO:0000313" key="13">
    <source>
        <dbReference type="Proteomes" id="UP000075653"/>
    </source>
</evidence>
<dbReference type="InterPro" id="IPR019757">
    <property type="entry name" value="Pept_S26A_signal_pept_1_Lys-AS"/>
</dbReference>
<evidence type="ECO:0000256" key="4">
    <source>
        <dbReference type="ARBA" id="ARBA00019232"/>
    </source>
</evidence>
<dbReference type="GO" id="GO:0016020">
    <property type="term" value="C:membrane"/>
    <property type="evidence" value="ECO:0007669"/>
    <property type="project" value="UniProtKB-SubCell"/>
</dbReference>
<evidence type="ECO:0000256" key="5">
    <source>
        <dbReference type="ARBA" id="ARBA00022670"/>
    </source>
</evidence>
<proteinExistence type="inferred from homology"/>
<evidence type="ECO:0000256" key="9">
    <source>
        <dbReference type="RuleBase" id="RU362042"/>
    </source>
</evidence>
<dbReference type="EC" id="3.4.21.89" evidence="3 8"/>
<dbReference type="CDD" id="cd06530">
    <property type="entry name" value="S26_SPase_I"/>
    <property type="match status" value="1"/>
</dbReference>
<feature type="transmembrane region" description="Helical" evidence="8">
    <location>
        <begin position="35"/>
        <end position="57"/>
    </location>
</feature>
<evidence type="ECO:0000256" key="6">
    <source>
        <dbReference type="ARBA" id="ARBA00022801"/>
    </source>
</evidence>
<keyword evidence="6 8" id="KW-0378">Hydrolase</keyword>
<dbReference type="EMBL" id="CP071137">
    <property type="protein sequence ID" value="QWY78790.1"/>
    <property type="molecule type" value="Genomic_DNA"/>
</dbReference>
<dbReference type="GeneID" id="301708708"/>
<dbReference type="PROSITE" id="PS00501">
    <property type="entry name" value="SPASE_I_1"/>
    <property type="match status" value="1"/>
</dbReference>
<keyword evidence="5 8" id="KW-0645">Protease</keyword>
<protein>
    <recommendedName>
        <fullName evidence="4 8">Signal peptidase I</fullName>
        <ecNumber evidence="3 8">3.4.21.89</ecNumber>
    </recommendedName>
</protein>
<name>A0A8F3DWI6_9PROT</name>
<dbReference type="PROSITE" id="PS00761">
    <property type="entry name" value="SPASE_I_3"/>
    <property type="match status" value="1"/>
</dbReference>
<accession>A0A8F3DWI6</accession>
<dbReference type="AlphaFoldDB" id="A0A8F3DWI6"/>
<feature type="domain" description="Peptidase S26" evidence="10">
    <location>
        <begin position="97"/>
        <end position="312"/>
    </location>
</feature>
<evidence type="ECO:0000256" key="7">
    <source>
        <dbReference type="PIRSR" id="PIRSR600223-1"/>
    </source>
</evidence>
<dbReference type="InterPro" id="IPR000223">
    <property type="entry name" value="Pept_S26A_signal_pept_1"/>
</dbReference>
<accession>A0A149W0F1</accession>
<dbReference type="Proteomes" id="UP000075653">
    <property type="component" value="Unassembled WGS sequence"/>
</dbReference>
<feature type="transmembrane region" description="Helical" evidence="8">
    <location>
        <begin position="6"/>
        <end position="23"/>
    </location>
</feature>
<comment type="subcellular location">
    <subcellularLocation>
        <location evidence="9">Membrane</location>
        <topology evidence="9">Single-pass type II membrane protein</topology>
    </subcellularLocation>
</comment>
<evidence type="ECO:0000259" key="10">
    <source>
        <dbReference type="Pfam" id="PF10502"/>
    </source>
</evidence>
<sequence length="325" mass="37033">MDLFYWGIAGLILSVPVVGWDLFSHRRQTSLSPALSNLIQGAWLLLFVCGFGLLLKITGFSEILLSASILTGLVVGWDWWRWRRGGRVEAHQDAPWLEISKSFFPVILAVFVVRSFLFEPFKIPSGSMIPTLRIGDFILVNKFDYGLRLPITNRVFIPVHRPQRGDVMVFKYPKDPSTNYIKRVVGLPGDVVTYINKHLIINGQEVPTVRDGNFGDVDQPLTYATFNHYTEKLGTHLHEMITLDGQVPVFLAEVRDFPFRSACVYGDEGFTCKVPQGQYFMMGDNRDRSSDSRYWGFVPDENIVGKAVLVWMNFQDLHRIGRSIP</sequence>
<dbReference type="PANTHER" id="PTHR43390:SF1">
    <property type="entry name" value="CHLOROPLAST PROCESSING PEPTIDASE"/>
    <property type="match status" value="1"/>
</dbReference>
<evidence type="ECO:0000313" key="11">
    <source>
        <dbReference type="EMBL" id="KXW58947.1"/>
    </source>
</evidence>
<keyword evidence="8" id="KW-1133">Transmembrane helix</keyword>
<reference evidence="12" key="2">
    <citation type="submission" date="2021-02" db="EMBL/GenBank/DDBJ databases">
        <title>Comparative genomics of Ferrovum myxofaciens strains, predominant extremophile bacteria forming large biofilm stalactites in acid mine ecosystems.</title>
        <authorList>
            <person name="Burkartova K."/>
            <person name="Ridl J."/>
            <person name="Pajer P."/>
            <person name="Falteisek L."/>
        </authorList>
    </citation>
    <scope>NUCLEOTIDE SEQUENCE</scope>
    <source>
        <strain evidence="12">MI1III</strain>
    </source>
</reference>
<comment type="catalytic activity">
    <reaction evidence="1 8">
        <text>Cleavage of hydrophobic, N-terminal signal or leader sequences from secreted and periplasmic proteins.</text>
        <dbReference type="EC" id="3.4.21.89"/>
    </reaction>
</comment>
<evidence type="ECO:0000256" key="2">
    <source>
        <dbReference type="ARBA" id="ARBA00009370"/>
    </source>
</evidence>
<dbReference type="Pfam" id="PF10502">
    <property type="entry name" value="Peptidase_S26"/>
    <property type="match status" value="1"/>
</dbReference>
<dbReference type="InterPro" id="IPR019756">
    <property type="entry name" value="Pept_S26A_signal_pept_1_Ser-AS"/>
</dbReference>
<keyword evidence="13" id="KW-1185">Reference proteome</keyword>
<reference evidence="11 13" key="1">
    <citation type="submission" date="2016-01" db="EMBL/GenBank/DDBJ databases">
        <title>Genome sequence of the acidophilic iron oxidising Ferrovum strain Z-31.</title>
        <authorList>
            <person name="Poehlein A."/>
            <person name="Ullrich S.R."/>
            <person name="Schloemann M."/>
            <person name="Muehling M."/>
            <person name="Daniel R."/>
        </authorList>
    </citation>
    <scope>NUCLEOTIDE SEQUENCE [LARGE SCALE GENOMIC DNA]</scope>
    <source>
        <strain evidence="11 13">Z-31</strain>
    </source>
</reference>
<dbReference type="InterPro" id="IPR019533">
    <property type="entry name" value="Peptidase_S26"/>
</dbReference>
<evidence type="ECO:0000256" key="3">
    <source>
        <dbReference type="ARBA" id="ARBA00013208"/>
    </source>
</evidence>
<dbReference type="SUPFAM" id="SSF51306">
    <property type="entry name" value="LexA/Signal peptidase"/>
    <property type="match status" value="1"/>
</dbReference>
<organism evidence="11 13">
    <name type="scientific">Ferrovum myxofaciens</name>
    <dbReference type="NCBI Taxonomy" id="416213"/>
    <lineage>
        <taxon>Bacteria</taxon>
        <taxon>Pseudomonadati</taxon>
        <taxon>Pseudomonadota</taxon>
        <taxon>Betaproteobacteria</taxon>
        <taxon>Ferrovales</taxon>
        <taxon>Ferrovaceae</taxon>
        <taxon>Ferrovum</taxon>
    </lineage>
</organism>
<dbReference type="InterPro" id="IPR019758">
    <property type="entry name" value="Pept_S26A_signal_pept_1_CS"/>
</dbReference>
<feature type="active site" evidence="7">
    <location>
        <position position="182"/>
    </location>
</feature>
<dbReference type="RefSeq" id="WP_082783101.1">
    <property type="nucleotide sequence ID" value="NZ_CP053676.1"/>
</dbReference>
<feature type="active site" evidence="7">
    <location>
        <position position="127"/>
    </location>
</feature>
<dbReference type="OrthoDB" id="9815782at2"/>
<evidence type="ECO:0000256" key="1">
    <source>
        <dbReference type="ARBA" id="ARBA00000677"/>
    </source>
</evidence>